<accession>A0A9N9KP30</accession>
<dbReference type="GO" id="GO:0016042">
    <property type="term" value="P:lipid catabolic process"/>
    <property type="evidence" value="ECO:0007669"/>
    <property type="project" value="UniProtKB-KW"/>
</dbReference>
<dbReference type="Pfam" id="PF03403">
    <property type="entry name" value="PAF-AH_p_II"/>
    <property type="match status" value="1"/>
</dbReference>
<dbReference type="Proteomes" id="UP000696280">
    <property type="component" value="Unassembled WGS sequence"/>
</dbReference>
<dbReference type="GO" id="GO:0003847">
    <property type="term" value="F:1-alkyl-2-acetylglycerophosphocholine esterase activity"/>
    <property type="evidence" value="ECO:0007669"/>
    <property type="project" value="UniProtKB-EC"/>
</dbReference>
<feature type="signal peptide" evidence="5">
    <location>
        <begin position="1"/>
        <end position="17"/>
    </location>
</feature>
<keyword evidence="5" id="KW-0732">Signal</keyword>
<reference evidence="6" key="1">
    <citation type="submission" date="2021-07" db="EMBL/GenBank/DDBJ databases">
        <authorList>
            <person name="Durling M."/>
        </authorList>
    </citation>
    <scope>NUCLEOTIDE SEQUENCE</scope>
</reference>
<feature type="chain" id="PRO_5040204599" description="1-alkyl-2-acetylglycerophosphocholine esterase" evidence="5">
    <location>
        <begin position="18"/>
        <end position="392"/>
    </location>
</feature>
<evidence type="ECO:0000256" key="4">
    <source>
        <dbReference type="ARBA" id="ARBA00023098"/>
    </source>
</evidence>
<name>A0A9N9KP30_9HELO</name>
<dbReference type="EC" id="3.1.1.47" evidence="1"/>
<sequence length="392" mass="43682">MILGYFVFLFVVPILGAQPKPTPRLPPPTDFSRKDLFDPSNFRRLLISIYYPILRSTTPPKRLPYLPPLLSSLFEAQHPFPNGTLHTIIAHAKPNATPLLLPNSRRFIYSHGGGTSRLINTALFEDLASYGYIPIAIDHPYDAVVVEFPDGTVIYRDPSPFSQEVVDRWYLQRILDIEYINNITSDLCVLFNTSKEADIDLERKLEADRSDSVDTDFDSTPLNSCLETKHPRKAVLGGHSFGGTSVAGAMIAQPRRYLGGWNFDGSFWNSSISGDTKGPFFIMGGPVRIPAGDTTWDSFRAAQTGWEREVIVNGTQHWSFTDFAAAVDVLGLNQTSPEIEAFVGTISGERAIHIQREYVKDFLDWIFGAKGGGELVEGPSERFPEVDFIPPP</sequence>
<evidence type="ECO:0000256" key="3">
    <source>
        <dbReference type="ARBA" id="ARBA00022963"/>
    </source>
</evidence>
<dbReference type="Gene3D" id="3.40.50.1820">
    <property type="entry name" value="alpha/beta hydrolase"/>
    <property type="match status" value="1"/>
</dbReference>
<evidence type="ECO:0000256" key="2">
    <source>
        <dbReference type="ARBA" id="ARBA00022801"/>
    </source>
</evidence>
<evidence type="ECO:0000313" key="7">
    <source>
        <dbReference type="Proteomes" id="UP000696280"/>
    </source>
</evidence>
<dbReference type="EMBL" id="CAJVRL010000037">
    <property type="protein sequence ID" value="CAG8950521.1"/>
    <property type="molecule type" value="Genomic_DNA"/>
</dbReference>
<keyword evidence="4" id="KW-0443">Lipid metabolism</keyword>
<gene>
    <name evidence="6" type="ORF">HYFRA_00007018</name>
</gene>
<keyword evidence="3" id="KW-0442">Lipid degradation</keyword>
<dbReference type="AlphaFoldDB" id="A0A9N9KP30"/>
<dbReference type="PANTHER" id="PTHR10272:SF14">
    <property type="entry name" value="PAF ACETYLHYDROLASE FAMILY PROTEIN"/>
    <property type="match status" value="1"/>
</dbReference>
<keyword evidence="2" id="KW-0378">Hydrolase</keyword>
<protein>
    <recommendedName>
        <fullName evidence="1">1-alkyl-2-acetylglycerophosphocholine esterase</fullName>
        <ecNumber evidence="1">3.1.1.47</ecNumber>
    </recommendedName>
</protein>
<dbReference type="OrthoDB" id="2363873at2759"/>
<proteinExistence type="predicted"/>
<dbReference type="PANTHER" id="PTHR10272">
    <property type="entry name" value="PLATELET-ACTIVATING FACTOR ACETYLHYDROLASE"/>
    <property type="match status" value="1"/>
</dbReference>
<organism evidence="6 7">
    <name type="scientific">Hymenoscyphus fraxineus</name>
    <dbReference type="NCBI Taxonomy" id="746836"/>
    <lineage>
        <taxon>Eukaryota</taxon>
        <taxon>Fungi</taxon>
        <taxon>Dikarya</taxon>
        <taxon>Ascomycota</taxon>
        <taxon>Pezizomycotina</taxon>
        <taxon>Leotiomycetes</taxon>
        <taxon>Helotiales</taxon>
        <taxon>Helotiaceae</taxon>
        <taxon>Hymenoscyphus</taxon>
    </lineage>
</organism>
<keyword evidence="7" id="KW-1185">Reference proteome</keyword>
<evidence type="ECO:0000256" key="1">
    <source>
        <dbReference type="ARBA" id="ARBA00013201"/>
    </source>
</evidence>
<dbReference type="SUPFAM" id="SSF53474">
    <property type="entry name" value="alpha/beta-Hydrolases"/>
    <property type="match status" value="1"/>
</dbReference>
<comment type="caution">
    <text evidence="6">The sequence shown here is derived from an EMBL/GenBank/DDBJ whole genome shotgun (WGS) entry which is preliminary data.</text>
</comment>
<dbReference type="InterPro" id="IPR029058">
    <property type="entry name" value="AB_hydrolase_fold"/>
</dbReference>
<evidence type="ECO:0000313" key="6">
    <source>
        <dbReference type="EMBL" id="CAG8950521.1"/>
    </source>
</evidence>
<evidence type="ECO:0000256" key="5">
    <source>
        <dbReference type="SAM" id="SignalP"/>
    </source>
</evidence>